<dbReference type="SUPFAM" id="SSF48726">
    <property type="entry name" value="Immunoglobulin"/>
    <property type="match status" value="2"/>
</dbReference>
<dbReference type="InterPro" id="IPR036186">
    <property type="entry name" value="Serpin_sf"/>
</dbReference>
<evidence type="ECO:0000259" key="2">
    <source>
        <dbReference type="PROSITE" id="PS50835"/>
    </source>
</evidence>
<evidence type="ECO:0000313" key="3">
    <source>
        <dbReference type="EMBL" id="KAE8300167.1"/>
    </source>
</evidence>
<dbReference type="EMBL" id="REGW02000001">
    <property type="protein sequence ID" value="KAE8300167.1"/>
    <property type="molecule type" value="Genomic_DNA"/>
</dbReference>
<feature type="domain" description="Ig-like" evidence="2">
    <location>
        <begin position="162"/>
        <end position="254"/>
    </location>
</feature>
<dbReference type="GO" id="GO:0004867">
    <property type="term" value="F:serine-type endopeptidase inhibitor activity"/>
    <property type="evidence" value="ECO:0007669"/>
    <property type="project" value="InterPro"/>
</dbReference>
<keyword evidence="4" id="KW-1185">Reference proteome</keyword>
<dbReference type="Pfam" id="PF00079">
    <property type="entry name" value="Serpin"/>
    <property type="match status" value="1"/>
</dbReference>
<dbReference type="InterPro" id="IPR042185">
    <property type="entry name" value="Serpin_sf_2"/>
</dbReference>
<sequence length="646" mass="72386">MLKEVKEDHFSGSRQSEVVDGVNGLGCGRNIKTKTGNRVWIRLEIKEMKLQAVLLLLLQLTFELSSCTHLRVVPGATLELPCLSIQTEFTDGAIIWTFNDENVTAQSPGSITFKKRGLLLSISPVTDAHEGKYMCLVKDSTTEIIRTYHITVEATFGYAIKVNKGTNVYLPCHFPPQSQVKANALWFKETGVGQRIQLHPGDGSTDEVERLEQLYPLDHDQTIVLREVLMEDAGSYTCESPENKKLSTVDILVEVPPTLPPHSCKIEHTAPWEPCQDTNSRTGEPILQESLTEFSTKLYSLLRQWQPSSNLLFSPISISALLSHLLLGARDNARRAIERAVCVPHDFHCVHFQMKKLREKLAGSLQMASQIFYDRQMNLSESFTNQSIQFYGAEPVRLLESGEESKQMINSWVANKTNNKIKHLVDSVPSTAQLILLNAVSFSGQWKVKFELKPQKGLFSKLDGDLIKVPVLYQKNYMMPLTYIAGLKAQVGKFALTDDSSLYILLPPTNTATHLQTVEQKMTDTALREMIEHMKTVPAEEVEVTLPLIKLDVQTDMNILIKKLGLSSLFEGANLCGLYSEEKIVLDDARHRAFLALTEQGVEAGAVSSFTFSRSFSSFSVLRPFILLLWSDQANVPLFIGRVTEP</sequence>
<dbReference type="Proteomes" id="UP000424527">
    <property type="component" value="Unassembled WGS sequence"/>
</dbReference>
<dbReference type="InterPro" id="IPR000215">
    <property type="entry name" value="Serpin_fam"/>
</dbReference>
<dbReference type="Gene3D" id="2.30.39.10">
    <property type="entry name" value="Alpha-1-antitrypsin, domain 1"/>
    <property type="match status" value="1"/>
</dbReference>
<evidence type="ECO:0000256" key="1">
    <source>
        <dbReference type="RuleBase" id="RU000411"/>
    </source>
</evidence>
<organism evidence="3 4">
    <name type="scientific">Larimichthys crocea</name>
    <name type="common">Large yellow croaker</name>
    <name type="synonym">Pseudosciaena crocea</name>
    <dbReference type="NCBI Taxonomy" id="215358"/>
    <lineage>
        <taxon>Eukaryota</taxon>
        <taxon>Metazoa</taxon>
        <taxon>Chordata</taxon>
        <taxon>Craniata</taxon>
        <taxon>Vertebrata</taxon>
        <taxon>Euteleostomi</taxon>
        <taxon>Actinopterygii</taxon>
        <taxon>Neopterygii</taxon>
        <taxon>Teleostei</taxon>
        <taxon>Neoteleostei</taxon>
        <taxon>Acanthomorphata</taxon>
        <taxon>Eupercaria</taxon>
        <taxon>Sciaenidae</taxon>
        <taxon>Larimichthys</taxon>
    </lineage>
</organism>
<evidence type="ECO:0000313" key="4">
    <source>
        <dbReference type="Proteomes" id="UP000424527"/>
    </source>
</evidence>
<dbReference type="InterPro" id="IPR003598">
    <property type="entry name" value="Ig_sub2"/>
</dbReference>
<name>A0A6G0J989_LARCR</name>
<dbReference type="InterPro" id="IPR023796">
    <property type="entry name" value="Serpin_dom"/>
</dbReference>
<comment type="caution">
    <text evidence="3">The sequence shown here is derived from an EMBL/GenBank/DDBJ whole genome shotgun (WGS) entry which is preliminary data.</text>
</comment>
<dbReference type="PROSITE" id="PS50835">
    <property type="entry name" value="IG_LIKE"/>
    <property type="match status" value="2"/>
</dbReference>
<dbReference type="Gene3D" id="3.30.497.10">
    <property type="entry name" value="Antithrombin, subunit I, domain 2"/>
    <property type="match status" value="1"/>
</dbReference>
<protein>
    <submittedName>
        <fullName evidence="3">Plasma protease C1 inhibitor</fullName>
    </submittedName>
</protein>
<dbReference type="PANTHER" id="PTHR11461">
    <property type="entry name" value="SERINE PROTEASE INHIBITOR, SERPIN"/>
    <property type="match status" value="1"/>
</dbReference>
<proteinExistence type="inferred from homology"/>
<dbReference type="PANTHER" id="PTHR11461:SF159">
    <property type="entry name" value="PLASMA PROTEASE C1 INHIBITOR"/>
    <property type="match status" value="1"/>
</dbReference>
<dbReference type="SUPFAM" id="SSF56574">
    <property type="entry name" value="Serpins"/>
    <property type="match status" value="1"/>
</dbReference>
<dbReference type="InterPro" id="IPR042178">
    <property type="entry name" value="Serpin_sf_1"/>
</dbReference>
<feature type="domain" description="Ig-like" evidence="2">
    <location>
        <begin position="75"/>
        <end position="151"/>
    </location>
</feature>
<gene>
    <name evidence="3" type="ORF">D5F01_LYC00303</name>
</gene>
<comment type="similarity">
    <text evidence="1">Belongs to the serpin family.</text>
</comment>
<reference evidence="3 4" key="1">
    <citation type="submission" date="2019-07" db="EMBL/GenBank/DDBJ databases">
        <title>Chromosome genome assembly for large yellow croaker.</title>
        <authorList>
            <person name="Xiao S."/>
        </authorList>
    </citation>
    <scope>NUCLEOTIDE SEQUENCE [LARGE SCALE GENOMIC DNA]</scope>
    <source>
        <strain evidence="3">JMULYC20181020</strain>
        <tissue evidence="3">Muscle</tissue>
    </source>
</reference>
<dbReference type="GO" id="GO:0005615">
    <property type="term" value="C:extracellular space"/>
    <property type="evidence" value="ECO:0007669"/>
    <property type="project" value="InterPro"/>
</dbReference>
<accession>A0A6G0J989</accession>
<dbReference type="InterPro" id="IPR007110">
    <property type="entry name" value="Ig-like_dom"/>
</dbReference>
<dbReference type="SMART" id="SM00409">
    <property type="entry name" value="IG"/>
    <property type="match status" value="2"/>
</dbReference>
<dbReference type="InterPro" id="IPR013783">
    <property type="entry name" value="Ig-like_fold"/>
</dbReference>
<dbReference type="SMART" id="SM00093">
    <property type="entry name" value="SERPIN"/>
    <property type="match status" value="1"/>
</dbReference>
<dbReference type="InterPro" id="IPR003599">
    <property type="entry name" value="Ig_sub"/>
</dbReference>
<dbReference type="SMART" id="SM00408">
    <property type="entry name" value="IGc2"/>
    <property type="match status" value="2"/>
</dbReference>
<dbReference type="Gene3D" id="2.60.40.10">
    <property type="entry name" value="Immunoglobulins"/>
    <property type="match status" value="2"/>
</dbReference>
<dbReference type="InterPro" id="IPR036179">
    <property type="entry name" value="Ig-like_dom_sf"/>
</dbReference>
<dbReference type="AlphaFoldDB" id="A0A6G0J989"/>
<dbReference type="CDD" id="cd00096">
    <property type="entry name" value="Ig"/>
    <property type="match status" value="1"/>
</dbReference>